<keyword evidence="1" id="KW-0540">Nuclease</keyword>
<dbReference type="Pfam" id="PF00929">
    <property type="entry name" value="RNase_T"/>
    <property type="match status" value="1"/>
</dbReference>
<dbReference type="SMART" id="SM00479">
    <property type="entry name" value="EXOIII"/>
    <property type="match status" value="1"/>
</dbReference>
<accession>A0ABX2JRW7</accession>
<dbReference type="Gene3D" id="3.30.420.10">
    <property type="entry name" value="Ribonuclease H-like superfamily/Ribonuclease H"/>
    <property type="match status" value="1"/>
</dbReference>
<evidence type="ECO:0000256" key="3">
    <source>
        <dbReference type="ARBA" id="ARBA00022839"/>
    </source>
</evidence>
<proteinExistence type="predicted"/>
<protein>
    <submittedName>
        <fullName evidence="5">3'-5' exonuclease</fullName>
    </submittedName>
</protein>
<dbReference type="SUPFAM" id="SSF53098">
    <property type="entry name" value="Ribonuclease H-like"/>
    <property type="match status" value="1"/>
</dbReference>
<evidence type="ECO:0000313" key="6">
    <source>
        <dbReference type="Proteomes" id="UP000708347"/>
    </source>
</evidence>
<dbReference type="EMBL" id="VBSB01000008">
    <property type="protein sequence ID" value="NTY60441.1"/>
    <property type="molecule type" value="Genomic_DNA"/>
</dbReference>
<evidence type="ECO:0000259" key="4">
    <source>
        <dbReference type="SMART" id="SM00479"/>
    </source>
</evidence>
<name>A0ABX2JRW7_9MYCO</name>
<evidence type="ECO:0000256" key="1">
    <source>
        <dbReference type="ARBA" id="ARBA00022722"/>
    </source>
</evidence>
<sequence>MVLRRRGSTKDLDRPWRENDYAVVDLETTGLDLRRDTIASYGIAPICGGRMLVADQTYGLVRPESPLSPQSITVHALRPADLVQAPPLSQAIAAVEAALRNRVLIAHVAWVEHAFLTRAFAQHGKRFKYRIIDTAALARAAGLDAARGCGEPDLETLATELRLPVVSPHHALGDAITTGYVFFALAAQLGRRGYRTARDFIDLTEVDGCRRR</sequence>
<gene>
    <name evidence="5" type="ORF">FEG63_12885</name>
</gene>
<dbReference type="Proteomes" id="UP000708347">
    <property type="component" value="Unassembled WGS sequence"/>
</dbReference>
<feature type="domain" description="Exonuclease" evidence="4">
    <location>
        <begin position="20"/>
        <end position="191"/>
    </location>
</feature>
<dbReference type="InterPro" id="IPR012337">
    <property type="entry name" value="RNaseH-like_sf"/>
</dbReference>
<dbReference type="PANTHER" id="PTHR30231">
    <property type="entry name" value="DNA POLYMERASE III SUBUNIT EPSILON"/>
    <property type="match status" value="1"/>
</dbReference>
<dbReference type="InterPro" id="IPR013520">
    <property type="entry name" value="Ribonucl_H"/>
</dbReference>
<reference evidence="5 6" key="1">
    <citation type="submission" date="2019-05" db="EMBL/GenBank/DDBJ databases">
        <title>Mycolicibacterium sphagni ENV482 genome assembly.</title>
        <authorList>
            <person name="Chen W."/>
            <person name="Faulkner N.W."/>
            <person name="Hyman M.R."/>
        </authorList>
    </citation>
    <scope>NUCLEOTIDE SEQUENCE [LARGE SCALE GENOMIC DNA]</scope>
    <source>
        <strain evidence="5 6">ENV482</strain>
    </source>
</reference>
<evidence type="ECO:0000313" key="5">
    <source>
        <dbReference type="EMBL" id="NTY60441.1"/>
    </source>
</evidence>
<keyword evidence="2" id="KW-0378">Hydrolase</keyword>
<comment type="caution">
    <text evidence="5">The sequence shown here is derived from an EMBL/GenBank/DDBJ whole genome shotgun (WGS) entry which is preliminary data.</text>
</comment>
<keyword evidence="6" id="KW-1185">Reference proteome</keyword>
<dbReference type="PANTHER" id="PTHR30231:SF4">
    <property type="entry name" value="PROTEIN NEN2"/>
    <property type="match status" value="1"/>
</dbReference>
<evidence type="ECO:0000256" key="2">
    <source>
        <dbReference type="ARBA" id="ARBA00022801"/>
    </source>
</evidence>
<keyword evidence="3 5" id="KW-0269">Exonuclease</keyword>
<dbReference type="InterPro" id="IPR036397">
    <property type="entry name" value="RNaseH_sf"/>
</dbReference>
<dbReference type="CDD" id="cd06127">
    <property type="entry name" value="DEDDh"/>
    <property type="match status" value="1"/>
</dbReference>
<organism evidence="5 6">
    <name type="scientific">Mycolicibacterium sphagni</name>
    <dbReference type="NCBI Taxonomy" id="1786"/>
    <lineage>
        <taxon>Bacteria</taxon>
        <taxon>Bacillati</taxon>
        <taxon>Actinomycetota</taxon>
        <taxon>Actinomycetes</taxon>
        <taxon>Mycobacteriales</taxon>
        <taxon>Mycobacteriaceae</taxon>
        <taxon>Mycolicibacterium</taxon>
    </lineage>
</organism>
<dbReference type="GO" id="GO:0004527">
    <property type="term" value="F:exonuclease activity"/>
    <property type="evidence" value="ECO:0007669"/>
    <property type="project" value="UniProtKB-KW"/>
</dbReference>